<evidence type="ECO:0000256" key="1">
    <source>
        <dbReference type="ARBA" id="ARBA00004323"/>
    </source>
</evidence>
<dbReference type="Pfam" id="PF01762">
    <property type="entry name" value="Galactosyl_T"/>
    <property type="match status" value="1"/>
</dbReference>
<dbReference type="GO" id="GO:0006493">
    <property type="term" value="P:protein O-linked glycosylation"/>
    <property type="evidence" value="ECO:0007669"/>
    <property type="project" value="TreeGrafter"/>
</dbReference>
<evidence type="ECO:0000256" key="11">
    <source>
        <dbReference type="RuleBase" id="RU363063"/>
    </source>
</evidence>
<keyword evidence="4" id="KW-0808">Transferase</keyword>
<comment type="subcellular location">
    <subcellularLocation>
        <location evidence="1 11">Golgi apparatus membrane</location>
        <topology evidence="1 11">Single-pass type II membrane protein</topology>
    </subcellularLocation>
</comment>
<evidence type="ECO:0000256" key="2">
    <source>
        <dbReference type="ARBA" id="ARBA00008661"/>
    </source>
</evidence>
<evidence type="ECO:0000256" key="12">
    <source>
        <dbReference type="SAM" id="MobiDB-lite"/>
    </source>
</evidence>
<evidence type="ECO:0000313" key="13">
    <source>
        <dbReference type="EMBL" id="CAH0383173.1"/>
    </source>
</evidence>
<dbReference type="PANTHER" id="PTHR11214">
    <property type="entry name" value="BETA-1,3-N-ACETYLGLUCOSAMINYLTRANSFERASE"/>
    <property type="match status" value="1"/>
</dbReference>
<dbReference type="GO" id="GO:0016758">
    <property type="term" value="F:hexosyltransferase activity"/>
    <property type="evidence" value="ECO:0007669"/>
    <property type="project" value="InterPro"/>
</dbReference>
<evidence type="ECO:0000256" key="7">
    <source>
        <dbReference type="ARBA" id="ARBA00022989"/>
    </source>
</evidence>
<keyword evidence="14" id="KW-1185">Reference proteome</keyword>
<dbReference type="GO" id="GO:0000139">
    <property type="term" value="C:Golgi membrane"/>
    <property type="evidence" value="ECO:0007669"/>
    <property type="project" value="UniProtKB-SubCell"/>
</dbReference>
<protein>
    <recommendedName>
        <fullName evidence="11">Hexosyltransferase</fullName>
        <ecNumber evidence="11">2.4.1.-</ecNumber>
    </recommendedName>
</protein>
<evidence type="ECO:0000256" key="8">
    <source>
        <dbReference type="ARBA" id="ARBA00023034"/>
    </source>
</evidence>
<dbReference type="AlphaFoldDB" id="A0A9P0A2R1"/>
<dbReference type="InterPro" id="IPR002659">
    <property type="entry name" value="Glyco_trans_31"/>
</dbReference>
<dbReference type="FunFam" id="3.90.550.50:FF:000001">
    <property type="entry name" value="Hexosyltransferase"/>
    <property type="match status" value="1"/>
</dbReference>
<sequence length="403" mass="45382">MTILRIPRWRHRLLRPSLNLALLVFFTIATLLCIFDLLLHSTGSKRRAPLRVKPYSPEDFDPNDPDAVEYINNTAVGDLYDPGFDIRNSELCPASGEDLKFAILVPSARGNFHKRMAIRQTWGSFAQRKDIVVAFVVGRPGEASDPASDLPSSVEEESELYGDIIAGRFVDSYANLTLKITAMLEWSMTFCSKAQFIIKADDDVFLNIPKLLDLVESDAVLATRTIFGQLFKGWHPVRDRRDRNYVPETVYAPPTFPDYIRGLSYVITGDLVRELYDKALESPYFFLEDAFYTGFLLQAVGGERVGISAAFTYRDRKCNFRDDHWMGVARVRELFDLWNKFLGGRIPPPRPPIPAPGRDQMVRTDRESPPSDPGETCPCLPGRCAVDKAASSCSALFPEIPSD</sequence>
<dbReference type="PANTHER" id="PTHR11214:SF379">
    <property type="entry name" value="HEXOSYLTRANSFERASE-RELATED"/>
    <property type="match status" value="1"/>
</dbReference>
<evidence type="ECO:0000256" key="10">
    <source>
        <dbReference type="ARBA" id="ARBA00023180"/>
    </source>
</evidence>
<feature type="region of interest" description="Disordered" evidence="12">
    <location>
        <begin position="348"/>
        <end position="377"/>
    </location>
</feature>
<dbReference type="Proteomes" id="UP001152759">
    <property type="component" value="Chromosome 10"/>
</dbReference>
<dbReference type="EMBL" id="OU963871">
    <property type="protein sequence ID" value="CAH0383173.1"/>
    <property type="molecule type" value="Genomic_DNA"/>
</dbReference>
<keyword evidence="8 11" id="KW-0333">Golgi apparatus</keyword>
<gene>
    <name evidence="13" type="ORF">BEMITA_LOCUS2643</name>
</gene>
<comment type="similarity">
    <text evidence="2 11">Belongs to the glycosyltransferase 31 family.</text>
</comment>
<evidence type="ECO:0000256" key="4">
    <source>
        <dbReference type="ARBA" id="ARBA00022679"/>
    </source>
</evidence>
<proteinExistence type="inferred from homology"/>
<accession>A0A9P0A2R1</accession>
<name>A0A9P0A2R1_BEMTA</name>
<dbReference type="Gene3D" id="3.90.550.50">
    <property type="match status" value="1"/>
</dbReference>
<dbReference type="EC" id="2.4.1.-" evidence="11"/>
<evidence type="ECO:0000313" key="14">
    <source>
        <dbReference type="Proteomes" id="UP001152759"/>
    </source>
</evidence>
<evidence type="ECO:0000256" key="5">
    <source>
        <dbReference type="ARBA" id="ARBA00022692"/>
    </source>
</evidence>
<reference evidence="13" key="1">
    <citation type="submission" date="2021-12" db="EMBL/GenBank/DDBJ databases">
        <authorList>
            <person name="King R."/>
        </authorList>
    </citation>
    <scope>NUCLEOTIDE SEQUENCE</scope>
</reference>
<keyword evidence="3 11" id="KW-0328">Glycosyltransferase</keyword>
<feature type="transmembrane region" description="Helical" evidence="11">
    <location>
        <begin position="20"/>
        <end position="39"/>
    </location>
</feature>
<keyword evidence="7 11" id="KW-1133">Transmembrane helix</keyword>
<organism evidence="13 14">
    <name type="scientific">Bemisia tabaci</name>
    <name type="common">Sweetpotato whitefly</name>
    <name type="synonym">Aleurodes tabaci</name>
    <dbReference type="NCBI Taxonomy" id="7038"/>
    <lineage>
        <taxon>Eukaryota</taxon>
        <taxon>Metazoa</taxon>
        <taxon>Ecdysozoa</taxon>
        <taxon>Arthropoda</taxon>
        <taxon>Hexapoda</taxon>
        <taxon>Insecta</taxon>
        <taxon>Pterygota</taxon>
        <taxon>Neoptera</taxon>
        <taxon>Paraneoptera</taxon>
        <taxon>Hemiptera</taxon>
        <taxon>Sternorrhyncha</taxon>
        <taxon>Aleyrodoidea</taxon>
        <taxon>Aleyrodidae</taxon>
        <taxon>Aleyrodinae</taxon>
        <taxon>Bemisia</taxon>
    </lineage>
</organism>
<evidence type="ECO:0000256" key="6">
    <source>
        <dbReference type="ARBA" id="ARBA00022968"/>
    </source>
</evidence>
<keyword evidence="9 11" id="KW-0472">Membrane</keyword>
<keyword evidence="5 11" id="KW-0812">Transmembrane</keyword>
<keyword evidence="6 11" id="KW-0735">Signal-anchor</keyword>
<feature type="compositionally biased region" description="Basic and acidic residues" evidence="12">
    <location>
        <begin position="360"/>
        <end position="369"/>
    </location>
</feature>
<evidence type="ECO:0000256" key="9">
    <source>
        <dbReference type="ARBA" id="ARBA00023136"/>
    </source>
</evidence>
<keyword evidence="10" id="KW-0325">Glycoprotein</keyword>
<evidence type="ECO:0000256" key="3">
    <source>
        <dbReference type="ARBA" id="ARBA00022676"/>
    </source>
</evidence>